<organism evidence="1 2">
    <name type="scientific">Paenibacillus crassostreae</name>
    <dbReference type="NCBI Taxonomy" id="1763538"/>
    <lineage>
        <taxon>Bacteria</taxon>
        <taxon>Bacillati</taxon>
        <taxon>Bacillota</taxon>
        <taxon>Bacilli</taxon>
        <taxon>Bacillales</taxon>
        <taxon>Paenibacillaceae</taxon>
        <taxon>Paenibacillus</taxon>
    </lineage>
</organism>
<dbReference type="Pfam" id="PF10764">
    <property type="entry name" value="Gin"/>
    <property type="match status" value="1"/>
</dbReference>
<dbReference type="STRING" id="1763538.LPB68_11885"/>
<name>A0A167AMB7_9BACL</name>
<gene>
    <name evidence="1" type="ORF">PNBC_20585</name>
</gene>
<dbReference type="EMBL" id="LSFN01000043">
    <property type="protein sequence ID" value="OAB71200.1"/>
    <property type="molecule type" value="Genomic_DNA"/>
</dbReference>
<accession>A0A167AMB7</accession>
<dbReference type="KEGG" id="pcx:LPB68_11885"/>
<dbReference type="InterPro" id="IPR019700">
    <property type="entry name" value="Sigma-G_inhibitor_Gin"/>
</dbReference>
<dbReference type="AlphaFoldDB" id="A0A167AMB7"/>
<proteinExistence type="predicted"/>
<comment type="caution">
    <text evidence="1">The sequence shown here is derived from an EMBL/GenBank/DDBJ whole genome shotgun (WGS) entry which is preliminary data.</text>
</comment>
<dbReference type="OrthoDB" id="2886653at2"/>
<evidence type="ECO:0000313" key="2">
    <source>
        <dbReference type="Proteomes" id="UP000077134"/>
    </source>
</evidence>
<reference evidence="1 2" key="1">
    <citation type="submission" date="2016-02" db="EMBL/GenBank/DDBJ databases">
        <title>Paenibacillus sp. LPB0068, isolated from Crassostrea gigas.</title>
        <authorList>
            <person name="Shin S.-K."/>
            <person name="Yi H."/>
        </authorList>
    </citation>
    <scope>NUCLEOTIDE SEQUENCE [LARGE SCALE GENOMIC DNA]</scope>
    <source>
        <strain evidence="1 2">LPB0068</strain>
    </source>
</reference>
<protein>
    <submittedName>
        <fullName evidence="1">Inhibitor of sigma-G Gin</fullName>
    </submittedName>
</protein>
<keyword evidence="2" id="KW-1185">Reference proteome</keyword>
<dbReference type="Proteomes" id="UP000077134">
    <property type="component" value="Unassembled WGS sequence"/>
</dbReference>
<evidence type="ECO:0000313" key="1">
    <source>
        <dbReference type="EMBL" id="OAB71200.1"/>
    </source>
</evidence>
<sequence>MNDHAEHVCIICGQGKEEGIWIISQFICETCESEMVHTNTEEAKYRYFIHQMRKISMQVHA</sequence>